<name>A0A9W7A9K1_9STRA</name>
<dbReference type="OrthoDB" id="432483at2759"/>
<dbReference type="InterPro" id="IPR018490">
    <property type="entry name" value="cNMP-bd_dom_sf"/>
</dbReference>
<evidence type="ECO:0000256" key="4">
    <source>
        <dbReference type="ARBA" id="ARBA00022989"/>
    </source>
</evidence>
<dbReference type="InterPro" id="IPR014710">
    <property type="entry name" value="RmlC-like_jellyroll"/>
</dbReference>
<feature type="region of interest" description="Disordered" evidence="9">
    <location>
        <begin position="780"/>
        <end position="820"/>
    </location>
</feature>
<evidence type="ECO:0000256" key="8">
    <source>
        <dbReference type="ARBA" id="ARBA00023303"/>
    </source>
</evidence>
<feature type="domain" description="Cyclic nucleotide-binding" evidence="11">
    <location>
        <begin position="479"/>
        <end position="573"/>
    </location>
</feature>
<dbReference type="SUPFAM" id="SSF51206">
    <property type="entry name" value="cAMP-binding domain-like"/>
    <property type="match status" value="1"/>
</dbReference>
<dbReference type="Gene3D" id="1.10.287.70">
    <property type="match status" value="1"/>
</dbReference>
<feature type="region of interest" description="Disordered" evidence="9">
    <location>
        <begin position="1"/>
        <end position="34"/>
    </location>
</feature>
<feature type="region of interest" description="Disordered" evidence="9">
    <location>
        <begin position="92"/>
        <end position="117"/>
    </location>
</feature>
<keyword evidence="8" id="KW-0407">Ion channel</keyword>
<evidence type="ECO:0000256" key="6">
    <source>
        <dbReference type="ARBA" id="ARBA00023136"/>
    </source>
</evidence>
<dbReference type="InterPro" id="IPR000595">
    <property type="entry name" value="cNMP-bd_dom"/>
</dbReference>
<organism evidence="12 13">
    <name type="scientific">Triparma strigata</name>
    <dbReference type="NCBI Taxonomy" id="1606541"/>
    <lineage>
        <taxon>Eukaryota</taxon>
        <taxon>Sar</taxon>
        <taxon>Stramenopiles</taxon>
        <taxon>Ochrophyta</taxon>
        <taxon>Bolidophyceae</taxon>
        <taxon>Parmales</taxon>
        <taxon>Triparmaceae</taxon>
        <taxon>Triparma</taxon>
    </lineage>
</organism>
<keyword evidence="6 10" id="KW-0472">Membrane</keyword>
<dbReference type="PANTHER" id="PTHR47823">
    <property type="entry name" value="ION_TRANS DOMAIN-CONTAINING PROTEIN"/>
    <property type="match status" value="1"/>
</dbReference>
<dbReference type="FunFam" id="1.10.287.70:FF:000123">
    <property type="entry name" value="Potassium channel KAT3"/>
    <property type="match status" value="1"/>
</dbReference>
<feature type="transmembrane region" description="Helical" evidence="10">
    <location>
        <begin position="379"/>
        <end position="400"/>
    </location>
</feature>
<sequence length="820" mass="92201">MSSPGAGRSAKVHIDQSKNTPSLKLTATEKRRQTQQALNARATEIKQPRHNPNMGKRATLVKKFKSWIGKSFGEEQPSRKYSLEMSLERSITEHRRGTVDPRRLSMGPGEASKRNSLTVNPLDNTTVIEAEGSFFLMFRPTSPKRLTWDIIMMFLLIYVAIVAPYRIGFNSDAEGNWKVWETILDMLFILDLFVNFRTGYYLEDEEVMDSWRVAKHYLKTWFILDFLSSIPFDLMEAGFQDTSYAKLMKSGKFVKVFRMLRITKMVRFMKGSVIAEQFDDWVNMAASRHTMRMVKLLIGTMFASHLNCCLWAGIGNAGDDDSGSWIIYYDAYLSHEDGFDVDDLGSKYLAAMYWSIQTMTTVGYGDIVPQNDAERAYSIFSMLLGGGYYGFIVATMASLVSNLDANAKSYYEKMDNVTSYMKKRKFPKVLFRKMRKYYKHYFEQRTALNESEILDDLSSQLRTEVALFLIHDIVYNIDLFHDLTPEMLAKLLTALKPLQIGSGEVLSVAGEIGREMYIVISGELKMTKPSDPTGVILNPGEYFGELCALDINPINLCTTKAASPCELYSLSRDDIFNTFKEMPEVVGHMKDLALETFVFQHKLDAEAKEEDNVLSDFLKDQTAAAVNHKSSNGKTDTRKKNKVKMTIAGKEEDGSGGQREERQTLTSKLMGKAAADVILGEITDFPTLTTVVDPVSNVEQRMEALEMKLDRVLSAIGGGVTPTKGGQRMSNASQMRHLALKEEHELKLEKKILKRVGSFTEGSSNQLLQDQIGQEAQAAVQHRRQSMAIDREGNTGSPPGGKASPSKSGSSLGRLEEDEN</sequence>
<gene>
    <name evidence="12" type="ORF">TrST_g4211</name>
</gene>
<feature type="transmembrane region" description="Helical" evidence="10">
    <location>
        <begin position="294"/>
        <end position="314"/>
    </location>
</feature>
<dbReference type="EMBL" id="BRXY01000121">
    <property type="protein sequence ID" value="GMH68039.1"/>
    <property type="molecule type" value="Genomic_DNA"/>
</dbReference>
<feature type="compositionally biased region" description="Basic and acidic residues" evidence="9">
    <location>
        <begin position="92"/>
        <end position="103"/>
    </location>
</feature>
<reference evidence="13" key="1">
    <citation type="journal article" date="2023" name="Commun. Biol.">
        <title>Genome analysis of Parmales, the sister group of diatoms, reveals the evolutionary specialization of diatoms from phago-mixotrophs to photoautotrophs.</title>
        <authorList>
            <person name="Ban H."/>
            <person name="Sato S."/>
            <person name="Yoshikawa S."/>
            <person name="Yamada K."/>
            <person name="Nakamura Y."/>
            <person name="Ichinomiya M."/>
            <person name="Sato N."/>
            <person name="Blanc-Mathieu R."/>
            <person name="Endo H."/>
            <person name="Kuwata A."/>
            <person name="Ogata H."/>
        </authorList>
    </citation>
    <scope>NUCLEOTIDE SEQUENCE [LARGE SCALE GENOMIC DNA]</scope>
    <source>
        <strain evidence="13">NIES 3701</strain>
    </source>
</reference>
<feature type="compositionally biased region" description="Basic and acidic residues" evidence="9">
    <location>
        <begin position="649"/>
        <end position="663"/>
    </location>
</feature>
<evidence type="ECO:0000256" key="7">
    <source>
        <dbReference type="ARBA" id="ARBA00023286"/>
    </source>
</evidence>
<dbReference type="InterPro" id="IPR003938">
    <property type="entry name" value="K_chnl_volt-dep_EAG/ELK/ERG"/>
</dbReference>
<feature type="transmembrane region" description="Helical" evidence="10">
    <location>
        <begin position="146"/>
        <end position="167"/>
    </location>
</feature>
<keyword evidence="13" id="KW-1185">Reference proteome</keyword>
<dbReference type="CDD" id="cd00038">
    <property type="entry name" value="CAP_ED"/>
    <property type="match status" value="1"/>
</dbReference>
<dbReference type="SMART" id="SM00100">
    <property type="entry name" value="cNMP"/>
    <property type="match status" value="1"/>
</dbReference>
<evidence type="ECO:0000256" key="5">
    <source>
        <dbReference type="ARBA" id="ARBA00023065"/>
    </source>
</evidence>
<keyword evidence="5" id="KW-0406">Ion transport</keyword>
<dbReference type="GO" id="GO:0016020">
    <property type="term" value="C:membrane"/>
    <property type="evidence" value="ECO:0007669"/>
    <property type="project" value="UniProtKB-SubCell"/>
</dbReference>
<feature type="compositionally biased region" description="Low complexity" evidence="9">
    <location>
        <begin position="796"/>
        <end position="811"/>
    </location>
</feature>
<evidence type="ECO:0000256" key="3">
    <source>
        <dbReference type="ARBA" id="ARBA00022692"/>
    </source>
</evidence>
<dbReference type="Gene3D" id="2.60.120.10">
    <property type="entry name" value="Jelly Rolls"/>
    <property type="match status" value="1"/>
</dbReference>
<accession>A0A9W7A9K1</accession>
<keyword evidence="2" id="KW-0813">Transport</keyword>
<feature type="region of interest" description="Disordered" evidence="9">
    <location>
        <begin position="625"/>
        <end position="665"/>
    </location>
</feature>
<dbReference type="GO" id="GO:0005249">
    <property type="term" value="F:voltage-gated potassium channel activity"/>
    <property type="evidence" value="ECO:0007669"/>
    <property type="project" value="InterPro"/>
</dbReference>
<dbReference type="PROSITE" id="PS50042">
    <property type="entry name" value="CNMP_BINDING_3"/>
    <property type="match status" value="1"/>
</dbReference>
<dbReference type="InterPro" id="IPR005821">
    <property type="entry name" value="Ion_trans_dom"/>
</dbReference>
<dbReference type="PRINTS" id="PR01463">
    <property type="entry name" value="EAGCHANLFMLY"/>
</dbReference>
<comment type="caution">
    <text evidence="12">The sequence shown here is derived from an EMBL/GenBank/DDBJ whole genome shotgun (WGS) entry which is preliminary data.</text>
</comment>
<dbReference type="Proteomes" id="UP001165085">
    <property type="component" value="Unassembled WGS sequence"/>
</dbReference>
<protein>
    <recommendedName>
        <fullName evidence="11">Cyclic nucleotide-binding domain-containing protein</fullName>
    </recommendedName>
</protein>
<dbReference type="Gene3D" id="1.10.287.630">
    <property type="entry name" value="Helix hairpin bin"/>
    <property type="match status" value="1"/>
</dbReference>
<evidence type="ECO:0000256" key="9">
    <source>
        <dbReference type="SAM" id="MobiDB-lite"/>
    </source>
</evidence>
<dbReference type="Pfam" id="PF00027">
    <property type="entry name" value="cNMP_binding"/>
    <property type="match status" value="1"/>
</dbReference>
<keyword evidence="7" id="KW-1071">Ligand-gated ion channel</keyword>
<dbReference type="FunFam" id="1.10.287.630:FF:000001">
    <property type="entry name" value="Cyclic nucleotide-gated channel alpha 3"/>
    <property type="match status" value="1"/>
</dbReference>
<evidence type="ECO:0000256" key="2">
    <source>
        <dbReference type="ARBA" id="ARBA00022448"/>
    </source>
</evidence>
<keyword evidence="4 10" id="KW-1133">Transmembrane helix</keyword>
<comment type="subcellular location">
    <subcellularLocation>
        <location evidence="1">Membrane</location>
        <topology evidence="1">Multi-pass membrane protein</topology>
    </subcellularLocation>
</comment>
<proteinExistence type="predicted"/>
<evidence type="ECO:0000313" key="13">
    <source>
        <dbReference type="Proteomes" id="UP001165085"/>
    </source>
</evidence>
<evidence type="ECO:0000259" key="11">
    <source>
        <dbReference type="PROSITE" id="PS50042"/>
    </source>
</evidence>
<dbReference type="Pfam" id="PF00520">
    <property type="entry name" value="Ion_trans"/>
    <property type="match status" value="1"/>
</dbReference>
<dbReference type="SUPFAM" id="SSF81324">
    <property type="entry name" value="Voltage-gated potassium channels"/>
    <property type="match status" value="1"/>
</dbReference>
<evidence type="ECO:0000313" key="12">
    <source>
        <dbReference type="EMBL" id="GMH68039.1"/>
    </source>
</evidence>
<keyword evidence="3 10" id="KW-0812">Transmembrane</keyword>
<evidence type="ECO:0000256" key="10">
    <source>
        <dbReference type="SAM" id="Phobius"/>
    </source>
</evidence>
<dbReference type="AlphaFoldDB" id="A0A9W7A9K1"/>
<dbReference type="PANTHER" id="PTHR47823:SF9">
    <property type="entry name" value="CHROMOSOME UNDETERMINED SCAFFOLD_10, WHOLE GENOME SHOTGUN SEQUENCE"/>
    <property type="match status" value="1"/>
</dbReference>
<evidence type="ECO:0000256" key="1">
    <source>
        <dbReference type="ARBA" id="ARBA00004141"/>
    </source>
</evidence>